<feature type="coiled-coil region" evidence="1">
    <location>
        <begin position="30"/>
        <end position="71"/>
    </location>
</feature>
<dbReference type="EMBL" id="RBNJ01007170">
    <property type="protein sequence ID" value="RUS28116.1"/>
    <property type="molecule type" value="Genomic_DNA"/>
</dbReference>
<keyword evidence="1" id="KW-0175">Coiled coil</keyword>
<evidence type="ECO:0000313" key="3">
    <source>
        <dbReference type="Proteomes" id="UP000274822"/>
    </source>
</evidence>
<proteinExistence type="predicted"/>
<accession>A0A433QE74</accession>
<reference evidence="2 3" key="1">
    <citation type="journal article" date="2018" name="New Phytol.">
        <title>Phylogenomics of Endogonaceae and evolution of mycorrhizas within Mucoromycota.</title>
        <authorList>
            <person name="Chang Y."/>
            <person name="Desiro A."/>
            <person name="Na H."/>
            <person name="Sandor L."/>
            <person name="Lipzen A."/>
            <person name="Clum A."/>
            <person name="Barry K."/>
            <person name="Grigoriev I.V."/>
            <person name="Martin F.M."/>
            <person name="Stajich J.E."/>
            <person name="Smith M.E."/>
            <person name="Bonito G."/>
            <person name="Spatafora J.W."/>
        </authorList>
    </citation>
    <scope>NUCLEOTIDE SEQUENCE [LARGE SCALE GENOMIC DNA]</scope>
    <source>
        <strain evidence="2 3">AD002</strain>
    </source>
</reference>
<name>A0A433QE74_9FUNG</name>
<comment type="caution">
    <text evidence="2">The sequence shown here is derived from an EMBL/GenBank/DDBJ whole genome shotgun (WGS) entry which is preliminary data.</text>
</comment>
<sequence>MNEIARLQGDTVGKQATVEAISPTVTDTKIKKTESELNDLKRRIELVTLAIEKNEKEGERLRNDRKELRDDEGKLLKSLKEQLEAHGGLNECGGKYNGCRGSC</sequence>
<evidence type="ECO:0000313" key="2">
    <source>
        <dbReference type="EMBL" id="RUS28116.1"/>
    </source>
</evidence>
<dbReference type="AlphaFoldDB" id="A0A433QE74"/>
<dbReference type="Proteomes" id="UP000274822">
    <property type="component" value="Unassembled WGS sequence"/>
</dbReference>
<keyword evidence="3" id="KW-1185">Reference proteome</keyword>
<organism evidence="2 3">
    <name type="scientific">Jimgerdemannia flammicorona</name>
    <dbReference type="NCBI Taxonomy" id="994334"/>
    <lineage>
        <taxon>Eukaryota</taxon>
        <taxon>Fungi</taxon>
        <taxon>Fungi incertae sedis</taxon>
        <taxon>Mucoromycota</taxon>
        <taxon>Mucoromycotina</taxon>
        <taxon>Endogonomycetes</taxon>
        <taxon>Endogonales</taxon>
        <taxon>Endogonaceae</taxon>
        <taxon>Jimgerdemannia</taxon>
    </lineage>
</organism>
<gene>
    <name evidence="2" type="ORF">BC938DRAFT_482295</name>
</gene>
<evidence type="ECO:0000256" key="1">
    <source>
        <dbReference type="SAM" id="Coils"/>
    </source>
</evidence>
<protein>
    <submittedName>
        <fullName evidence="2">Uncharacterized protein</fullName>
    </submittedName>
</protein>